<name>A0A2N5V460_9BASI</name>
<feature type="transmembrane region" description="Helical" evidence="8">
    <location>
        <begin position="78"/>
        <end position="97"/>
    </location>
</feature>
<dbReference type="EMBL" id="PGCI01000115">
    <property type="protein sequence ID" value="PLW39457.1"/>
    <property type="molecule type" value="Genomic_DNA"/>
</dbReference>
<comment type="subcellular location">
    <subcellularLocation>
        <location evidence="2 8">Golgi apparatus membrane</location>
        <topology evidence="2 8">Multi-pass membrane protein</topology>
    </subcellularLocation>
</comment>
<evidence type="ECO:0000256" key="7">
    <source>
        <dbReference type="ARBA" id="ARBA00023136"/>
    </source>
</evidence>
<feature type="compositionally biased region" description="Low complexity" evidence="9">
    <location>
        <begin position="49"/>
        <end position="69"/>
    </location>
</feature>
<evidence type="ECO:0000256" key="3">
    <source>
        <dbReference type="ARBA" id="ARBA00005467"/>
    </source>
</evidence>
<evidence type="ECO:0000313" key="15">
    <source>
        <dbReference type="Proteomes" id="UP000235392"/>
    </source>
</evidence>
<keyword evidence="14" id="KW-1185">Reference proteome</keyword>
<dbReference type="InterPro" id="IPR008564">
    <property type="entry name" value="TVP23-like"/>
</dbReference>
<dbReference type="Proteomes" id="UP000235388">
    <property type="component" value="Unassembled WGS sequence"/>
</dbReference>
<keyword evidence="8" id="KW-0333">Golgi apparatus</keyword>
<evidence type="ECO:0000313" key="14">
    <source>
        <dbReference type="Proteomes" id="UP000235388"/>
    </source>
</evidence>
<evidence type="ECO:0000256" key="9">
    <source>
        <dbReference type="SAM" id="MobiDB-lite"/>
    </source>
</evidence>
<evidence type="ECO:0000256" key="2">
    <source>
        <dbReference type="ARBA" id="ARBA00004653"/>
    </source>
</evidence>
<dbReference type="EMBL" id="PGCJ01000817">
    <property type="protein sequence ID" value="PLW19218.1"/>
    <property type="molecule type" value="Genomic_DNA"/>
</dbReference>
<evidence type="ECO:0000256" key="6">
    <source>
        <dbReference type="ARBA" id="ARBA00022989"/>
    </source>
</evidence>
<dbReference type="EMBL" id="PGCJ01000134">
    <property type="protein sequence ID" value="PLW44773.1"/>
    <property type="molecule type" value="Genomic_DNA"/>
</dbReference>
<accession>A0A2N5V460</accession>
<evidence type="ECO:0000256" key="8">
    <source>
        <dbReference type="RuleBase" id="RU361206"/>
    </source>
</evidence>
<evidence type="ECO:0000256" key="4">
    <source>
        <dbReference type="ARBA" id="ARBA00013603"/>
    </source>
</evidence>
<comment type="similarity">
    <text evidence="3 8">Belongs to the TVP23 family.</text>
</comment>
<dbReference type="STRING" id="200324.A0A2N5V460"/>
<feature type="region of interest" description="Disordered" evidence="9">
    <location>
        <begin position="27"/>
        <end position="69"/>
    </location>
</feature>
<evidence type="ECO:0000313" key="13">
    <source>
        <dbReference type="EMBL" id="PLW44773.1"/>
    </source>
</evidence>
<dbReference type="PANTHER" id="PTHR13019:SF7">
    <property type="entry name" value="GOLGI APPARATUS MEMBRANE PROTEIN TVP23"/>
    <property type="match status" value="1"/>
</dbReference>
<feature type="transmembrane region" description="Helical" evidence="8">
    <location>
        <begin position="192"/>
        <end position="213"/>
    </location>
</feature>
<evidence type="ECO:0000313" key="10">
    <source>
        <dbReference type="EMBL" id="PLW05106.1"/>
    </source>
</evidence>
<reference evidence="14 15" key="1">
    <citation type="submission" date="2017-11" db="EMBL/GenBank/DDBJ databases">
        <title>De novo assembly and phasing of dikaryotic genomes from two isolates of Puccinia coronata f. sp. avenae, the causal agent of oat crown rust.</title>
        <authorList>
            <person name="Miller M.E."/>
            <person name="Zhang Y."/>
            <person name="Omidvar V."/>
            <person name="Sperschneider J."/>
            <person name="Schwessinger B."/>
            <person name="Raley C."/>
            <person name="Palmer J.M."/>
            <person name="Garnica D."/>
            <person name="Upadhyaya N."/>
            <person name="Rathjen J."/>
            <person name="Taylor J.M."/>
            <person name="Park R.F."/>
            <person name="Dodds P.N."/>
            <person name="Hirsch C.D."/>
            <person name="Kianian S.F."/>
            <person name="Figueroa M."/>
        </authorList>
    </citation>
    <scope>NUCLEOTIDE SEQUENCE [LARGE SCALE GENOMIC DNA]</scope>
    <source>
        <strain evidence="13">12NC29</strain>
        <strain evidence="10">12SD80</strain>
    </source>
</reference>
<dbReference type="Pfam" id="PF05832">
    <property type="entry name" value="DUF846"/>
    <property type="match status" value="1"/>
</dbReference>
<protein>
    <recommendedName>
        <fullName evidence="4 8">Golgi apparatus membrane protein TVP23</fullName>
    </recommendedName>
</protein>
<dbReference type="AlphaFoldDB" id="A0A2N5V460"/>
<dbReference type="OrthoDB" id="2505431at2759"/>
<evidence type="ECO:0000313" key="11">
    <source>
        <dbReference type="EMBL" id="PLW19218.1"/>
    </source>
</evidence>
<evidence type="ECO:0000313" key="12">
    <source>
        <dbReference type="EMBL" id="PLW39457.1"/>
    </source>
</evidence>
<keyword evidence="5 8" id="KW-0812">Transmembrane</keyword>
<dbReference type="GO" id="GO:0009306">
    <property type="term" value="P:protein secretion"/>
    <property type="evidence" value="ECO:0007669"/>
    <property type="project" value="TreeGrafter"/>
</dbReference>
<dbReference type="GO" id="GO:0000139">
    <property type="term" value="C:Golgi membrane"/>
    <property type="evidence" value="ECO:0007669"/>
    <property type="project" value="UniProtKB-SubCell"/>
</dbReference>
<dbReference type="PANTHER" id="PTHR13019">
    <property type="entry name" value="GOLGI APPARATUS MEMBRANE PROTEIN TVP23"/>
    <property type="match status" value="1"/>
</dbReference>
<evidence type="ECO:0000256" key="5">
    <source>
        <dbReference type="ARBA" id="ARBA00022692"/>
    </source>
</evidence>
<dbReference type="Proteomes" id="UP000235392">
    <property type="component" value="Unassembled WGS sequence"/>
</dbReference>
<feature type="transmembrane region" description="Helical" evidence="8">
    <location>
        <begin position="165"/>
        <end position="186"/>
    </location>
</feature>
<evidence type="ECO:0000256" key="1">
    <source>
        <dbReference type="ARBA" id="ARBA00003246"/>
    </source>
</evidence>
<sequence length="255" mass="27812">MAQLKETLDGNSSSLNLLSSAETHGLGTISSDINPTTTSSSSVPPPSAPHHQQQSQNNPANGNPNQGQSIWQQSSHPVALFFLFLFRSLAIATYLLCGFFSDSYVFSTVIVVILLSIDFWTVRNVSGRVLVGLRFWNQVDEDGSSYWVFESRDPSQAANPVDSKMFWMALYTFPVAWISLLFIGILKFNLSFLPIVILALVFNLTNTVGFTYADRDSKRKWANELGSSGINGLLGQFGGGLLGGLTKVGMGKLFG</sequence>
<comment type="function">
    <text evidence="1 8">Golgi membrane protein involved in vesicular trafficking.</text>
</comment>
<keyword evidence="7 8" id="KW-0472">Membrane</keyword>
<gene>
    <name evidence="11" type="ORF">PCANC_09991</name>
    <name evidence="13" type="ORF">PCANC_10654</name>
    <name evidence="12" type="ORF">PCASD_08010</name>
    <name evidence="10" type="ORF">PCASD_24887</name>
</gene>
<dbReference type="GO" id="GO:0016192">
    <property type="term" value="P:vesicle-mediated transport"/>
    <property type="evidence" value="ECO:0007669"/>
    <property type="project" value="TreeGrafter"/>
</dbReference>
<dbReference type="EMBL" id="PGCI01001399">
    <property type="protein sequence ID" value="PLW05106.1"/>
    <property type="molecule type" value="Genomic_DNA"/>
</dbReference>
<organism evidence="13 14">
    <name type="scientific">Puccinia coronata f. sp. avenae</name>
    <dbReference type="NCBI Taxonomy" id="200324"/>
    <lineage>
        <taxon>Eukaryota</taxon>
        <taxon>Fungi</taxon>
        <taxon>Dikarya</taxon>
        <taxon>Basidiomycota</taxon>
        <taxon>Pucciniomycotina</taxon>
        <taxon>Pucciniomycetes</taxon>
        <taxon>Pucciniales</taxon>
        <taxon>Pucciniaceae</taxon>
        <taxon>Puccinia</taxon>
    </lineage>
</organism>
<feature type="transmembrane region" description="Helical" evidence="8">
    <location>
        <begin position="103"/>
        <end position="122"/>
    </location>
</feature>
<proteinExistence type="inferred from homology"/>
<keyword evidence="6 8" id="KW-1133">Transmembrane helix</keyword>
<comment type="caution">
    <text evidence="13">The sequence shown here is derived from an EMBL/GenBank/DDBJ whole genome shotgun (WGS) entry which is preliminary data.</text>
</comment>